<sequence length="216" mass="23649">MRFFTSQLELAPVSERRSVIKSIATYTLLAGSGLSLMACSKEEKLKFSSIDLTGADYAKNFSLPDQNGQVRSMPDFAGKIVVVFFGFVQCPDVCPTTMFDLASIKKGLGADSDKLQVIFITVDPERDTEELLKAYMANFDPSFLALRPSMTELPALAADFKVFYKKVAGKTPGSYSMDHTAGSYVYDTKGKLRLFGRYGTGPEGLASDIRLLLKSA</sequence>
<dbReference type="PANTHER" id="PTHR12151">
    <property type="entry name" value="ELECTRON TRANSPORT PROTIN SCO1/SENC FAMILY MEMBER"/>
    <property type="match status" value="1"/>
</dbReference>
<feature type="binding site" evidence="3">
    <location>
        <position position="179"/>
    </location>
    <ligand>
        <name>Cu cation</name>
        <dbReference type="ChEBI" id="CHEBI:23378"/>
    </ligand>
</feature>
<evidence type="ECO:0000259" key="5">
    <source>
        <dbReference type="PROSITE" id="PS51352"/>
    </source>
</evidence>
<dbReference type="SUPFAM" id="SSF52833">
    <property type="entry name" value="Thioredoxin-like"/>
    <property type="match status" value="1"/>
</dbReference>
<dbReference type="InterPro" id="IPR003782">
    <property type="entry name" value="SCO1/SenC"/>
</dbReference>
<proteinExistence type="inferred from homology"/>
<dbReference type="CDD" id="cd02968">
    <property type="entry name" value="SCO"/>
    <property type="match status" value="1"/>
</dbReference>
<evidence type="ECO:0000256" key="1">
    <source>
        <dbReference type="ARBA" id="ARBA00010996"/>
    </source>
</evidence>
<gene>
    <name evidence="6" type="primary">ypmQ_2</name>
    <name evidence="6" type="ORF">HC248_02755</name>
</gene>
<protein>
    <submittedName>
        <fullName evidence="6">SCO1 protein</fullName>
    </submittedName>
</protein>
<keyword evidence="2 3" id="KW-0186">Copper</keyword>
<dbReference type="PANTHER" id="PTHR12151:SF25">
    <property type="entry name" value="LINALOOL DEHYDRATASE_ISOMERASE DOMAIN-CONTAINING PROTEIN"/>
    <property type="match status" value="1"/>
</dbReference>
<dbReference type="AlphaFoldDB" id="A0A6H2HCE1"/>
<evidence type="ECO:0000313" key="6">
    <source>
        <dbReference type="EMBL" id="QJC57427.1"/>
    </source>
</evidence>
<feature type="disulfide bond" description="Redox-active" evidence="4">
    <location>
        <begin position="90"/>
        <end position="94"/>
    </location>
</feature>
<keyword evidence="3" id="KW-0479">Metal-binding</keyword>
<feature type="binding site" evidence="3">
    <location>
        <position position="94"/>
    </location>
    <ligand>
        <name>Cu cation</name>
        <dbReference type="ChEBI" id="CHEBI:23378"/>
    </ligand>
</feature>
<dbReference type="PROSITE" id="PS51352">
    <property type="entry name" value="THIOREDOXIN_2"/>
    <property type="match status" value="1"/>
</dbReference>
<feature type="binding site" evidence="3">
    <location>
        <position position="90"/>
    </location>
    <ligand>
        <name>Cu cation</name>
        <dbReference type="ChEBI" id="CHEBI:23378"/>
    </ligand>
</feature>
<evidence type="ECO:0000256" key="4">
    <source>
        <dbReference type="PIRSR" id="PIRSR603782-2"/>
    </source>
</evidence>
<dbReference type="KEGG" id="pvac:HC248_02755"/>
<accession>A0A6H2HCE1</accession>
<dbReference type="GO" id="GO:0046872">
    <property type="term" value="F:metal ion binding"/>
    <property type="evidence" value="ECO:0007669"/>
    <property type="project" value="UniProtKB-KW"/>
</dbReference>
<evidence type="ECO:0000256" key="2">
    <source>
        <dbReference type="ARBA" id="ARBA00023008"/>
    </source>
</evidence>
<keyword evidence="4" id="KW-1015">Disulfide bond</keyword>
<dbReference type="InterPro" id="IPR036249">
    <property type="entry name" value="Thioredoxin-like_sf"/>
</dbReference>
<keyword evidence="7" id="KW-1185">Reference proteome</keyword>
<dbReference type="Gene3D" id="3.40.30.10">
    <property type="entry name" value="Glutaredoxin"/>
    <property type="match status" value="1"/>
</dbReference>
<dbReference type="InterPro" id="IPR013766">
    <property type="entry name" value="Thioredoxin_domain"/>
</dbReference>
<dbReference type="RefSeq" id="WP_168922940.1">
    <property type="nucleotide sequence ID" value="NZ_CP051461.1"/>
</dbReference>
<evidence type="ECO:0000313" key="7">
    <source>
        <dbReference type="Proteomes" id="UP000502041"/>
    </source>
</evidence>
<dbReference type="EMBL" id="CP051461">
    <property type="protein sequence ID" value="QJC57427.1"/>
    <property type="molecule type" value="Genomic_DNA"/>
</dbReference>
<name>A0A6H2HCE1_9BURK</name>
<evidence type="ECO:0000256" key="3">
    <source>
        <dbReference type="PIRSR" id="PIRSR603782-1"/>
    </source>
</evidence>
<feature type="domain" description="Thioredoxin" evidence="5">
    <location>
        <begin position="52"/>
        <end position="216"/>
    </location>
</feature>
<organism evidence="6 7">
    <name type="scientific">Polaromonas vacuolata</name>
    <dbReference type="NCBI Taxonomy" id="37448"/>
    <lineage>
        <taxon>Bacteria</taxon>
        <taxon>Pseudomonadati</taxon>
        <taxon>Pseudomonadota</taxon>
        <taxon>Betaproteobacteria</taxon>
        <taxon>Burkholderiales</taxon>
        <taxon>Comamonadaceae</taxon>
        <taxon>Polaromonas</taxon>
    </lineage>
</organism>
<comment type="similarity">
    <text evidence="1">Belongs to the SCO1/2 family.</text>
</comment>
<dbReference type="Proteomes" id="UP000502041">
    <property type="component" value="Chromosome"/>
</dbReference>
<reference evidence="6 7" key="1">
    <citation type="submission" date="2020-04" db="EMBL/GenBank/DDBJ databases">
        <title>Complete genome of a Psychrophilic, Marine, Gas Vacuolate Bacterium Polaromonas vacuolata KCTC 22033T.</title>
        <authorList>
            <person name="Hwang K."/>
            <person name="Kim K.M."/>
        </authorList>
    </citation>
    <scope>NUCLEOTIDE SEQUENCE [LARGE SCALE GENOMIC DNA]</scope>
    <source>
        <strain evidence="6 7">KCTC 22033</strain>
    </source>
</reference>
<dbReference type="Pfam" id="PF02630">
    <property type="entry name" value="SCO1-SenC"/>
    <property type="match status" value="1"/>
</dbReference>